<dbReference type="Proteomes" id="UP000827976">
    <property type="component" value="Chromosome 14"/>
</dbReference>
<gene>
    <name evidence="1" type="ORF">IHE45_14G111800</name>
</gene>
<comment type="caution">
    <text evidence="1">The sequence shown here is derived from an EMBL/GenBank/DDBJ whole genome shotgun (WGS) entry which is preliminary data.</text>
</comment>
<organism evidence="1 2">
    <name type="scientific">Dioscorea alata</name>
    <name type="common">Purple yam</name>
    <dbReference type="NCBI Taxonomy" id="55571"/>
    <lineage>
        <taxon>Eukaryota</taxon>
        <taxon>Viridiplantae</taxon>
        <taxon>Streptophyta</taxon>
        <taxon>Embryophyta</taxon>
        <taxon>Tracheophyta</taxon>
        <taxon>Spermatophyta</taxon>
        <taxon>Magnoliopsida</taxon>
        <taxon>Liliopsida</taxon>
        <taxon>Dioscoreales</taxon>
        <taxon>Dioscoreaceae</taxon>
        <taxon>Dioscorea</taxon>
    </lineage>
</organism>
<sequence length="311" mass="33693">MAPLLLLFFLVTVPAFTVVNGNTMVSGTVFCDQCLDGRLSFFDYPLSGAKVAVTCNGTTPGITGEANSNWAGNWAVRFEGRPDLSGCEAKVVAAPAGCPAAVAQGRELSLVFDMFGMELYAVGPLFAQPIKPMRLCRHGKPSGAPPVFWPRPPVQTPAPPPPPPQMLPLLPPPNGKPAPVPFFEASACPFYKWMMPEYKCYWRVLQPEMPVALAFGPVAAGKYGTRMTLWQGLHGRGDLYQTLLREGITALLNSYHSATFLYPTLTVISDMNLALLGSQRQALTMALRFRRANSGFVSGHSFITCNFNACS</sequence>
<reference evidence="2" key="1">
    <citation type="journal article" date="2022" name="Nat. Commun.">
        <title>Chromosome evolution and the genetic basis of agronomically important traits in greater yam.</title>
        <authorList>
            <person name="Bredeson J.V."/>
            <person name="Lyons J.B."/>
            <person name="Oniyinde I.O."/>
            <person name="Okereke N.R."/>
            <person name="Kolade O."/>
            <person name="Nnabue I."/>
            <person name="Nwadili C.O."/>
            <person name="Hribova E."/>
            <person name="Parker M."/>
            <person name="Nwogha J."/>
            <person name="Shu S."/>
            <person name="Carlson J."/>
            <person name="Kariba R."/>
            <person name="Muthemba S."/>
            <person name="Knop K."/>
            <person name="Barton G.J."/>
            <person name="Sherwood A.V."/>
            <person name="Lopez-Montes A."/>
            <person name="Asiedu R."/>
            <person name="Jamnadass R."/>
            <person name="Muchugi A."/>
            <person name="Goodstein D."/>
            <person name="Egesi C.N."/>
            <person name="Featherston J."/>
            <person name="Asfaw A."/>
            <person name="Simpson G.G."/>
            <person name="Dolezel J."/>
            <person name="Hendre P.S."/>
            <person name="Van Deynze A."/>
            <person name="Kumar P.L."/>
            <person name="Obidiegwu J.E."/>
            <person name="Bhattacharjee R."/>
            <person name="Rokhsar D.S."/>
        </authorList>
    </citation>
    <scope>NUCLEOTIDE SEQUENCE [LARGE SCALE GENOMIC DNA]</scope>
    <source>
        <strain evidence="2">cv. TDa95/00328</strain>
    </source>
</reference>
<proteinExistence type="predicted"/>
<evidence type="ECO:0000313" key="2">
    <source>
        <dbReference type="Proteomes" id="UP000827976"/>
    </source>
</evidence>
<keyword evidence="2" id="KW-1185">Reference proteome</keyword>
<accession>A0ACB7UU92</accession>
<protein>
    <submittedName>
        <fullName evidence="1">Uncharacterized protein</fullName>
    </submittedName>
</protein>
<name>A0ACB7UU92_DIOAL</name>
<evidence type="ECO:0000313" key="1">
    <source>
        <dbReference type="EMBL" id="KAH7664299.1"/>
    </source>
</evidence>
<dbReference type="EMBL" id="CM037024">
    <property type="protein sequence ID" value="KAH7664299.1"/>
    <property type="molecule type" value="Genomic_DNA"/>
</dbReference>